<keyword evidence="3" id="KW-1185">Reference proteome</keyword>
<feature type="chain" id="PRO_5003436204" evidence="1">
    <location>
        <begin position="22"/>
        <end position="161"/>
    </location>
</feature>
<gene>
    <name evidence="2" type="ORF">MYCTH_2133773</name>
</gene>
<dbReference type="Proteomes" id="UP000007322">
    <property type="component" value="Chromosome 2"/>
</dbReference>
<dbReference type="HOGENOM" id="CLU_1644884_0_0_1"/>
<dbReference type="EMBL" id="CP003003">
    <property type="protein sequence ID" value="AEO57194.1"/>
    <property type="molecule type" value="Genomic_DNA"/>
</dbReference>
<dbReference type="KEGG" id="mtm:MYCTH_2133773"/>
<keyword evidence="1" id="KW-0732">Signal</keyword>
<dbReference type="OMA" id="AAFMCSA"/>
<name>G2Q9A2_THET4</name>
<dbReference type="RefSeq" id="XP_003662439.1">
    <property type="nucleotide sequence ID" value="XM_003662391.1"/>
</dbReference>
<sequence length="161" mass="17891">MAGSFASTLLQVAPLASSSAALICSVCQQVTMAAFLGHKVPPQARRDLWYPFFVNYKNIVYVSSPSHLTTITTCLLNYYFSNAPSVWWLVCVAFVVGHAHPLQKGIKLLSLTAAEWESKTMPETRAWFQDFVDINQRRLLLVDLPGWLCVVATVVTALRSV</sequence>
<dbReference type="OrthoDB" id="1523883at2759"/>
<organism evidence="2 3">
    <name type="scientific">Thermothelomyces thermophilus (strain ATCC 42464 / BCRC 31852 / DSM 1799)</name>
    <name type="common">Sporotrichum thermophile</name>
    <dbReference type="NCBI Taxonomy" id="573729"/>
    <lineage>
        <taxon>Eukaryota</taxon>
        <taxon>Fungi</taxon>
        <taxon>Dikarya</taxon>
        <taxon>Ascomycota</taxon>
        <taxon>Pezizomycotina</taxon>
        <taxon>Sordariomycetes</taxon>
        <taxon>Sordariomycetidae</taxon>
        <taxon>Sordariales</taxon>
        <taxon>Chaetomiaceae</taxon>
        <taxon>Thermothelomyces</taxon>
    </lineage>
</organism>
<dbReference type="VEuPathDB" id="FungiDB:MYCTH_2133773"/>
<evidence type="ECO:0000256" key="1">
    <source>
        <dbReference type="SAM" id="SignalP"/>
    </source>
</evidence>
<dbReference type="eggNOG" id="ENOG502TB83">
    <property type="taxonomic scope" value="Eukaryota"/>
</dbReference>
<dbReference type="GeneID" id="11512492"/>
<dbReference type="AlphaFoldDB" id="G2Q9A2"/>
<feature type="signal peptide" evidence="1">
    <location>
        <begin position="1"/>
        <end position="21"/>
    </location>
</feature>
<proteinExistence type="predicted"/>
<accession>G2Q9A2</accession>
<evidence type="ECO:0000313" key="3">
    <source>
        <dbReference type="Proteomes" id="UP000007322"/>
    </source>
</evidence>
<protein>
    <submittedName>
        <fullName evidence="2">Uncharacterized protein</fullName>
    </submittedName>
</protein>
<evidence type="ECO:0000313" key="2">
    <source>
        <dbReference type="EMBL" id="AEO57194.1"/>
    </source>
</evidence>
<reference evidence="2 3" key="1">
    <citation type="journal article" date="2011" name="Nat. Biotechnol.">
        <title>Comparative genomic analysis of the thermophilic biomass-degrading fungi Myceliophthora thermophila and Thielavia terrestris.</title>
        <authorList>
            <person name="Berka R.M."/>
            <person name="Grigoriev I.V."/>
            <person name="Otillar R."/>
            <person name="Salamov A."/>
            <person name="Grimwood J."/>
            <person name="Reid I."/>
            <person name="Ishmael N."/>
            <person name="John T."/>
            <person name="Darmond C."/>
            <person name="Moisan M.-C."/>
            <person name="Henrissat B."/>
            <person name="Coutinho P.M."/>
            <person name="Lombard V."/>
            <person name="Natvig D.O."/>
            <person name="Lindquist E."/>
            <person name="Schmutz J."/>
            <person name="Lucas S."/>
            <person name="Harris P."/>
            <person name="Powlowski J."/>
            <person name="Bellemare A."/>
            <person name="Taylor D."/>
            <person name="Butler G."/>
            <person name="de Vries R.P."/>
            <person name="Allijn I.E."/>
            <person name="van den Brink J."/>
            <person name="Ushinsky S."/>
            <person name="Storms R."/>
            <person name="Powell A.J."/>
            <person name="Paulsen I.T."/>
            <person name="Elbourne L.D.H."/>
            <person name="Baker S.E."/>
            <person name="Magnuson J."/>
            <person name="LaBoissiere S."/>
            <person name="Clutterbuck A.J."/>
            <person name="Martinez D."/>
            <person name="Wogulis M."/>
            <person name="de Leon A.L."/>
            <person name="Rey M.W."/>
            <person name="Tsang A."/>
        </authorList>
    </citation>
    <scope>NUCLEOTIDE SEQUENCE [LARGE SCALE GENOMIC DNA]</scope>
    <source>
        <strain evidence="3">ATCC 42464 / BCRC 31852 / DSM 1799</strain>
    </source>
</reference>
<dbReference type="InParanoid" id="G2Q9A2"/>